<dbReference type="AlphaFoldDB" id="A0AA91F5G7"/>
<proteinExistence type="predicted"/>
<evidence type="ECO:0000313" key="2">
    <source>
        <dbReference type="Proteomes" id="UP000093737"/>
    </source>
</evidence>
<comment type="caution">
    <text evidence="1">The sequence shown here is derived from an EMBL/GenBank/DDBJ whole genome shotgun (WGS) entry which is preliminary data.</text>
</comment>
<name>A0AA91F5G7_RHILI</name>
<organism evidence="1 2">
    <name type="scientific">Rhizobium loti</name>
    <name type="common">Mesorhizobium loti</name>
    <dbReference type="NCBI Taxonomy" id="381"/>
    <lineage>
        <taxon>Bacteria</taxon>
        <taxon>Pseudomonadati</taxon>
        <taxon>Pseudomonadota</taxon>
        <taxon>Alphaproteobacteria</taxon>
        <taxon>Hyphomicrobiales</taxon>
        <taxon>Phyllobacteriaceae</taxon>
        <taxon>Mesorhizobium</taxon>
    </lineage>
</organism>
<dbReference type="Proteomes" id="UP000093737">
    <property type="component" value="Unassembled WGS sequence"/>
</dbReference>
<evidence type="ECO:0000313" key="1">
    <source>
        <dbReference type="EMBL" id="OBQ66786.1"/>
    </source>
</evidence>
<dbReference type="EMBL" id="LYTK01000010">
    <property type="protein sequence ID" value="OBQ66786.1"/>
    <property type="molecule type" value="Genomic_DNA"/>
</dbReference>
<protein>
    <submittedName>
        <fullName evidence="1">Uncharacterized protein</fullName>
    </submittedName>
</protein>
<reference evidence="1 2" key="1">
    <citation type="submission" date="2016-05" db="EMBL/GenBank/DDBJ databases">
        <authorList>
            <person name="Ramsay J.P."/>
        </authorList>
    </citation>
    <scope>NUCLEOTIDE SEQUENCE [LARGE SCALE GENOMIC DNA]</scope>
    <source>
        <strain evidence="1 2">NZP2042</strain>
    </source>
</reference>
<accession>A0AA91F5G7</accession>
<sequence length="83" mass="9589">MELSEGFGGWFVRVCENDQEIFHQFRRERDAIAFAGTQRKRLGLPRPPERAAADGRKTVGKINQIADVLRTRGLGRFFQLSRR</sequence>
<gene>
    <name evidence="1" type="ORF">A8145_30775</name>
</gene>